<dbReference type="AlphaFoldDB" id="A0A9X5LUH0"/>
<reference evidence="3" key="1">
    <citation type="submission" date="2014-05" db="EMBL/GenBank/DDBJ databases">
        <authorList>
            <person name="Jahns A.C."/>
            <person name="Eilers H."/>
            <person name="Alexeyev O.A."/>
        </authorList>
    </citation>
    <scope>NUCLEOTIDE SEQUENCE [LARGE SCALE GENOMIC DNA]</scope>
    <source>
        <strain evidence="3">DSM 20700</strain>
    </source>
</reference>
<dbReference type="RefSeq" id="WP_157738696.1">
    <property type="nucleotide sequence ID" value="NZ_JNBU02000023.1"/>
</dbReference>
<dbReference type="GO" id="GO:0016491">
    <property type="term" value="F:oxidoreductase activity"/>
    <property type="evidence" value="ECO:0007669"/>
    <property type="project" value="InterPro"/>
</dbReference>
<proteinExistence type="predicted"/>
<dbReference type="InterPro" id="IPR050464">
    <property type="entry name" value="Zeta_carotene_desat/Oxidored"/>
</dbReference>
<dbReference type="InterPro" id="IPR036188">
    <property type="entry name" value="FAD/NAD-bd_sf"/>
</dbReference>
<dbReference type="Gene3D" id="3.50.50.60">
    <property type="entry name" value="FAD/NAD(P)-binding domain"/>
    <property type="match status" value="1"/>
</dbReference>
<dbReference type="SUPFAM" id="SSF54373">
    <property type="entry name" value="FAD-linked reductases, C-terminal domain"/>
    <property type="match status" value="1"/>
</dbReference>
<dbReference type="Gene3D" id="1.10.3110.10">
    <property type="entry name" value="protoporphyrinogen ix oxidase, domain 3"/>
    <property type="match status" value="1"/>
</dbReference>
<sequence length="493" mass="50176">MRNVDAVVIGGGMAGLVAAWQLTQAGLKPVLVESRGYTGGLVAGSQLAGIAYDIGAEGWATRRPDTSQLATELGLVVEPPVRQPSWVWFDDGAFAMPSDAVLGIPSDVTSTDVVTAIGGTAADLAAGLDSRPVPDEVPESLGELVRTRLGEEVLTRLVGPIAGGIHAAVPDLLSADVVAPGLRAALVRTGSLQQAVAAQVRARGDSQVVASVAGGMFRMPQTLHEQIEAAGGQILTRTGAKSISASPTGLEPGASPTTAGAANVPTPDGHDAQGGRWLVTTAATSRNPNPSLPPIPDGEPVTYCTDRVIVACSAAPALDLLSGVIDVTGPALTAGAPIAHVNLALQAPELDGAPRGGGMLVAPGSTTVKAKALTHLSRKWPSLGASCPSHVHLVRVSYGRKGEKAVPLSVEQALTDASVLFGVKLTSDQLLDSAIIHWDGALAPTTPRTRAWVQELHARLEKVPGLALTGAWASGSGIGALVPHARTAARKLA</sequence>
<evidence type="ECO:0000256" key="1">
    <source>
        <dbReference type="SAM" id="MobiDB-lite"/>
    </source>
</evidence>
<accession>A0A9X5LUH0</accession>
<dbReference type="SUPFAM" id="SSF51905">
    <property type="entry name" value="FAD/NAD(P)-binding domain"/>
    <property type="match status" value="1"/>
</dbReference>
<comment type="caution">
    <text evidence="3">The sequence shown here is derived from an EMBL/GenBank/DDBJ whole genome shotgun (WGS) entry which is preliminary data.</text>
</comment>
<dbReference type="Gene3D" id="3.90.660.20">
    <property type="entry name" value="Protoporphyrinogen oxidase, mitochondrial, domain 2"/>
    <property type="match status" value="1"/>
</dbReference>
<feature type="domain" description="Amine oxidase" evidence="2">
    <location>
        <begin position="13"/>
        <end position="249"/>
    </location>
</feature>
<dbReference type="InterPro" id="IPR002937">
    <property type="entry name" value="Amino_oxidase"/>
</dbReference>
<feature type="region of interest" description="Disordered" evidence="1">
    <location>
        <begin position="242"/>
        <end position="274"/>
    </location>
</feature>
<dbReference type="EMBL" id="JNBU01000001">
    <property type="protein sequence ID" value="OCT43509.1"/>
    <property type="molecule type" value="Genomic_DNA"/>
</dbReference>
<organism evidence="3">
    <name type="scientific">Cutibacterium granulosum DSM 20700</name>
    <dbReference type="NCBI Taxonomy" id="1160719"/>
    <lineage>
        <taxon>Bacteria</taxon>
        <taxon>Bacillati</taxon>
        <taxon>Actinomycetota</taxon>
        <taxon>Actinomycetes</taxon>
        <taxon>Propionibacteriales</taxon>
        <taxon>Propionibacteriaceae</taxon>
        <taxon>Cutibacterium</taxon>
    </lineage>
</organism>
<evidence type="ECO:0000313" key="3">
    <source>
        <dbReference type="EMBL" id="OCT43509.1"/>
    </source>
</evidence>
<dbReference type="PANTHER" id="PTHR42923:SF3">
    <property type="entry name" value="PROTOPORPHYRINOGEN OXIDASE"/>
    <property type="match status" value="1"/>
</dbReference>
<protein>
    <submittedName>
        <fullName evidence="3">Protoporphyrinogen oxidase</fullName>
    </submittedName>
</protein>
<dbReference type="PANTHER" id="PTHR42923">
    <property type="entry name" value="PROTOPORPHYRINOGEN OXIDASE"/>
    <property type="match status" value="1"/>
</dbReference>
<name>A0A9X5LUH0_9ACTN</name>
<evidence type="ECO:0000259" key="2">
    <source>
        <dbReference type="Pfam" id="PF01593"/>
    </source>
</evidence>
<dbReference type="Pfam" id="PF01593">
    <property type="entry name" value="Amino_oxidase"/>
    <property type="match status" value="1"/>
</dbReference>
<dbReference type="PRINTS" id="PR00411">
    <property type="entry name" value="PNDRDTASEI"/>
</dbReference>
<gene>
    <name evidence="3" type="ORF">L860_00435</name>
</gene>